<gene>
    <name evidence="3" type="ORF">CfE428DRAFT_4778</name>
</gene>
<feature type="domain" description="SGNH hydrolase-type esterase" evidence="2">
    <location>
        <begin position="43"/>
        <end position="238"/>
    </location>
</feature>
<comment type="caution">
    <text evidence="3">The sequence shown here is derived from an EMBL/GenBank/DDBJ whole genome shotgun (WGS) entry which is preliminary data.</text>
</comment>
<keyword evidence="4" id="KW-1185">Reference proteome</keyword>
<dbReference type="STRING" id="497964.CfE428DRAFT_4778"/>
<reference evidence="3 4" key="1">
    <citation type="journal article" date="2011" name="J. Bacteriol.">
        <title>Genome sequence of Chthoniobacter flavus Ellin428, an aerobic heterotrophic soil bacterium.</title>
        <authorList>
            <person name="Kant R."/>
            <person name="van Passel M.W."/>
            <person name="Palva A."/>
            <person name="Lucas S."/>
            <person name="Lapidus A."/>
            <person name="Glavina Del Rio T."/>
            <person name="Dalin E."/>
            <person name="Tice H."/>
            <person name="Bruce D."/>
            <person name="Goodwin L."/>
            <person name="Pitluck S."/>
            <person name="Larimer F.W."/>
            <person name="Land M.L."/>
            <person name="Hauser L."/>
            <person name="Sangwan P."/>
            <person name="de Vos W.M."/>
            <person name="Janssen P.H."/>
            <person name="Smidt H."/>
        </authorList>
    </citation>
    <scope>NUCLEOTIDE SEQUENCE [LARGE SCALE GENOMIC DNA]</scope>
    <source>
        <strain evidence="3 4">Ellin428</strain>
    </source>
</reference>
<evidence type="ECO:0000256" key="1">
    <source>
        <dbReference type="SAM" id="SignalP"/>
    </source>
</evidence>
<evidence type="ECO:0000259" key="2">
    <source>
        <dbReference type="Pfam" id="PF13472"/>
    </source>
</evidence>
<accession>B4D788</accession>
<dbReference type="InParanoid" id="B4D788"/>
<dbReference type="InterPro" id="IPR051532">
    <property type="entry name" value="Ester_Hydrolysis_Enzymes"/>
</dbReference>
<dbReference type="Proteomes" id="UP000005824">
    <property type="component" value="Unassembled WGS sequence"/>
</dbReference>
<dbReference type="RefSeq" id="WP_006982099.1">
    <property type="nucleotide sequence ID" value="NZ_ABVL01000017.1"/>
</dbReference>
<evidence type="ECO:0000313" key="3">
    <source>
        <dbReference type="EMBL" id="EDY17739.1"/>
    </source>
</evidence>
<dbReference type="PANTHER" id="PTHR30383:SF5">
    <property type="entry name" value="SGNH HYDROLASE-TYPE ESTERASE DOMAIN-CONTAINING PROTEIN"/>
    <property type="match status" value="1"/>
</dbReference>
<keyword evidence="1" id="KW-0732">Signal</keyword>
<dbReference type="eggNOG" id="COG2755">
    <property type="taxonomic scope" value="Bacteria"/>
</dbReference>
<organism evidence="3 4">
    <name type="scientific">Chthoniobacter flavus Ellin428</name>
    <dbReference type="NCBI Taxonomy" id="497964"/>
    <lineage>
        <taxon>Bacteria</taxon>
        <taxon>Pseudomonadati</taxon>
        <taxon>Verrucomicrobiota</taxon>
        <taxon>Spartobacteria</taxon>
        <taxon>Chthoniobacterales</taxon>
        <taxon>Chthoniobacteraceae</taxon>
        <taxon>Chthoniobacter</taxon>
    </lineage>
</organism>
<dbReference type="GO" id="GO:0004622">
    <property type="term" value="F:phosphatidylcholine lysophospholipase activity"/>
    <property type="evidence" value="ECO:0007669"/>
    <property type="project" value="TreeGrafter"/>
</dbReference>
<dbReference type="AlphaFoldDB" id="B4D788"/>
<dbReference type="InterPro" id="IPR036514">
    <property type="entry name" value="SGNH_hydro_sf"/>
</dbReference>
<feature type="signal peptide" evidence="1">
    <location>
        <begin position="1"/>
        <end position="31"/>
    </location>
</feature>
<evidence type="ECO:0000313" key="4">
    <source>
        <dbReference type="Proteomes" id="UP000005824"/>
    </source>
</evidence>
<proteinExistence type="predicted"/>
<dbReference type="PANTHER" id="PTHR30383">
    <property type="entry name" value="THIOESTERASE 1/PROTEASE 1/LYSOPHOSPHOLIPASE L1"/>
    <property type="match status" value="1"/>
</dbReference>
<dbReference type="Pfam" id="PF13472">
    <property type="entry name" value="Lipase_GDSL_2"/>
    <property type="match status" value="1"/>
</dbReference>
<feature type="chain" id="PRO_5002803243" evidence="1">
    <location>
        <begin position="32"/>
        <end position="296"/>
    </location>
</feature>
<dbReference type="Gene3D" id="3.40.50.1110">
    <property type="entry name" value="SGNH hydrolase"/>
    <property type="match status" value="1"/>
</dbReference>
<sequence>MFPPTLRSVVRLASVAVATSLFCASAPSSFAEIPVKPGDKVAFLGDSITAQGWSNPAGYVKLIVAAFDANDIKIDPVPAGISGHKSNDMLARVDRDVLNKKPQWMTLSCGVNDVWHGLKGVPLNDAEAAAQTYQKRNEMEPPKGTYEKNITEIVDKALHAGVQVVILTSTPIKEENLGNDENKKLVAYNDFLRKLAKEKHLPLADLNAMFQERIKAANRPGQKIFTVDGVHMNTDGNKVMATGVLQAFGFDAAQLKKAEAAWVPLEAQAVESAKKAAEARAAKAAAKAAATPVPAK</sequence>
<name>B4D788_9BACT</name>
<protein>
    <submittedName>
        <fullName evidence="3">Lipolytic protein G-D-S-L family</fullName>
    </submittedName>
</protein>
<dbReference type="InterPro" id="IPR013830">
    <property type="entry name" value="SGNH_hydro"/>
</dbReference>
<dbReference type="EMBL" id="ABVL01000017">
    <property type="protein sequence ID" value="EDY17739.1"/>
    <property type="molecule type" value="Genomic_DNA"/>
</dbReference>
<dbReference type="SUPFAM" id="SSF52266">
    <property type="entry name" value="SGNH hydrolase"/>
    <property type="match status" value="1"/>
</dbReference>